<dbReference type="InterPro" id="IPR016024">
    <property type="entry name" value="ARM-type_fold"/>
</dbReference>
<keyword evidence="2" id="KW-1185">Reference proteome</keyword>
<gene>
    <name evidence="1" type="ORF">ACFS6H_14425</name>
</gene>
<dbReference type="SUPFAM" id="SSF48371">
    <property type="entry name" value="ARM repeat"/>
    <property type="match status" value="1"/>
</dbReference>
<protein>
    <recommendedName>
        <fullName evidence="3">DNA alkylation repair enzyme</fullName>
    </recommendedName>
</protein>
<name>A0ABW6A9C2_9BACT</name>
<dbReference type="EMBL" id="JBHUOZ010000003">
    <property type="protein sequence ID" value="MFD2920916.1"/>
    <property type="molecule type" value="Genomic_DNA"/>
</dbReference>
<evidence type="ECO:0008006" key="3">
    <source>
        <dbReference type="Google" id="ProtNLM"/>
    </source>
</evidence>
<reference evidence="2" key="1">
    <citation type="journal article" date="2019" name="Int. J. Syst. Evol. Microbiol.">
        <title>The Global Catalogue of Microorganisms (GCM) 10K type strain sequencing project: providing services to taxonomists for standard genome sequencing and annotation.</title>
        <authorList>
            <consortium name="The Broad Institute Genomics Platform"/>
            <consortium name="The Broad Institute Genome Sequencing Center for Infectious Disease"/>
            <person name="Wu L."/>
            <person name="Ma J."/>
        </authorList>
    </citation>
    <scope>NUCLEOTIDE SEQUENCE [LARGE SCALE GENOMIC DNA]</scope>
    <source>
        <strain evidence="2">KCTC 23299</strain>
    </source>
</reference>
<dbReference type="RefSeq" id="WP_386100201.1">
    <property type="nucleotide sequence ID" value="NZ_JBHUOZ010000003.1"/>
</dbReference>
<evidence type="ECO:0000313" key="2">
    <source>
        <dbReference type="Proteomes" id="UP001597511"/>
    </source>
</evidence>
<organism evidence="1 2">
    <name type="scientific">Terrimonas rubra</name>
    <dbReference type="NCBI Taxonomy" id="1035890"/>
    <lineage>
        <taxon>Bacteria</taxon>
        <taxon>Pseudomonadati</taxon>
        <taxon>Bacteroidota</taxon>
        <taxon>Chitinophagia</taxon>
        <taxon>Chitinophagales</taxon>
        <taxon>Chitinophagaceae</taxon>
        <taxon>Terrimonas</taxon>
    </lineage>
</organism>
<dbReference type="Proteomes" id="UP001597511">
    <property type="component" value="Unassembled WGS sequence"/>
</dbReference>
<sequence>MDLEAQLLHEHSRANCDVIVNWIGASQKKFDQLFHLFLHGKALVTQRAAWPLSYAVRQHPRFIDKHFSSLLDNLSRPGIHNAIRRNTMRLLQDMPIPEQYHGQVMDISFNYIMDPKEKVAVKAFSLTVLGNMLQQYPEIGPEIKLIIEDQWEHQTAAFYSRAKKLLHQLEKKK</sequence>
<evidence type="ECO:0000313" key="1">
    <source>
        <dbReference type="EMBL" id="MFD2920916.1"/>
    </source>
</evidence>
<comment type="caution">
    <text evidence="1">The sequence shown here is derived from an EMBL/GenBank/DDBJ whole genome shotgun (WGS) entry which is preliminary data.</text>
</comment>
<proteinExistence type="predicted"/>
<accession>A0ABW6A9C2</accession>